<dbReference type="Proteomes" id="UP000823775">
    <property type="component" value="Unassembled WGS sequence"/>
</dbReference>
<keyword evidence="2" id="KW-1185">Reference proteome</keyword>
<name>A0ABS8WXW5_DATST</name>
<dbReference type="EMBL" id="JACEIK010013047">
    <property type="protein sequence ID" value="MCE3216329.1"/>
    <property type="molecule type" value="Genomic_DNA"/>
</dbReference>
<comment type="caution">
    <text evidence="1">The sequence shown here is derived from an EMBL/GenBank/DDBJ whole genome shotgun (WGS) entry which is preliminary data.</text>
</comment>
<organism evidence="1 2">
    <name type="scientific">Datura stramonium</name>
    <name type="common">Jimsonweed</name>
    <name type="synonym">Common thornapple</name>
    <dbReference type="NCBI Taxonomy" id="4076"/>
    <lineage>
        <taxon>Eukaryota</taxon>
        <taxon>Viridiplantae</taxon>
        <taxon>Streptophyta</taxon>
        <taxon>Embryophyta</taxon>
        <taxon>Tracheophyta</taxon>
        <taxon>Spermatophyta</taxon>
        <taxon>Magnoliopsida</taxon>
        <taxon>eudicotyledons</taxon>
        <taxon>Gunneridae</taxon>
        <taxon>Pentapetalae</taxon>
        <taxon>asterids</taxon>
        <taxon>lamiids</taxon>
        <taxon>Solanales</taxon>
        <taxon>Solanaceae</taxon>
        <taxon>Solanoideae</taxon>
        <taxon>Datureae</taxon>
        <taxon>Datura</taxon>
    </lineage>
</organism>
<evidence type="ECO:0000313" key="1">
    <source>
        <dbReference type="EMBL" id="MCE3216329.1"/>
    </source>
</evidence>
<accession>A0ABS8WXW5</accession>
<gene>
    <name evidence="1" type="ORF">HAX54_006141</name>
</gene>
<protein>
    <submittedName>
        <fullName evidence="1">Uncharacterized protein</fullName>
    </submittedName>
</protein>
<evidence type="ECO:0000313" key="2">
    <source>
        <dbReference type="Proteomes" id="UP000823775"/>
    </source>
</evidence>
<sequence length="128" mass="14531">MGMRGLKESAKLLKSRIIRIEYAEICRCGRPTITHTSFGYRIGGGRCVRGIGVSWLGDFKATPGYTSATYGGSHFVAAPRRIVIDQLWLPRLPWIESATHRQSVEYYLCLIQVLLKPTLSLFFLKFYT</sequence>
<proteinExistence type="predicted"/>
<reference evidence="1 2" key="1">
    <citation type="journal article" date="2021" name="BMC Genomics">
        <title>Datura genome reveals duplications of psychoactive alkaloid biosynthetic genes and high mutation rate following tissue culture.</title>
        <authorList>
            <person name="Rajewski A."/>
            <person name="Carter-House D."/>
            <person name="Stajich J."/>
            <person name="Litt A."/>
        </authorList>
    </citation>
    <scope>NUCLEOTIDE SEQUENCE [LARGE SCALE GENOMIC DNA]</scope>
    <source>
        <strain evidence="1">AR-01</strain>
    </source>
</reference>